<dbReference type="EMBL" id="FMZZ01000008">
    <property type="protein sequence ID" value="SDD19911.1"/>
    <property type="molecule type" value="Genomic_DNA"/>
</dbReference>
<name>A0A1G6STA3_9PSEU</name>
<accession>A0A1G6STA3</accession>
<dbReference type="Proteomes" id="UP000199501">
    <property type="component" value="Unassembled WGS sequence"/>
</dbReference>
<reference evidence="2" key="1">
    <citation type="submission" date="2016-10" db="EMBL/GenBank/DDBJ databases">
        <authorList>
            <person name="Varghese N."/>
            <person name="Submissions S."/>
        </authorList>
    </citation>
    <scope>NUCLEOTIDE SEQUENCE [LARGE SCALE GENOMIC DNA]</scope>
    <source>
        <strain evidence="2">IBRC-M 10403</strain>
    </source>
</reference>
<dbReference type="STRING" id="1271860.SAMN05216174_108154"/>
<protein>
    <submittedName>
        <fullName evidence="1">Uncharacterized protein</fullName>
    </submittedName>
</protein>
<evidence type="ECO:0000313" key="2">
    <source>
        <dbReference type="Proteomes" id="UP000199501"/>
    </source>
</evidence>
<proteinExistence type="predicted"/>
<dbReference type="OrthoDB" id="3699236at2"/>
<dbReference type="RefSeq" id="WP_091452048.1">
    <property type="nucleotide sequence ID" value="NZ_FMZZ01000008.1"/>
</dbReference>
<keyword evidence="2" id="KW-1185">Reference proteome</keyword>
<gene>
    <name evidence="1" type="ORF">SAMN05216174_108154</name>
</gene>
<evidence type="ECO:0000313" key="1">
    <source>
        <dbReference type="EMBL" id="SDD19911.1"/>
    </source>
</evidence>
<sequence length="129" mass="13912">MYVDRGSSDFAAIGSGISNFLNAAKSGSFAVNEHGGQALLRAARELLDWYDEERHRLARLAETPQLGSSNNAEIMKPLLVSVATDEQGFLTQLAALPAELLKFQEAVKIAMANYKQADENAAGKLDQDG</sequence>
<dbReference type="AlphaFoldDB" id="A0A1G6STA3"/>
<organism evidence="1 2">
    <name type="scientific">Actinokineospora iranica</name>
    <dbReference type="NCBI Taxonomy" id="1271860"/>
    <lineage>
        <taxon>Bacteria</taxon>
        <taxon>Bacillati</taxon>
        <taxon>Actinomycetota</taxon>
        <taxon>Actinomycetes</taxon>
        <taxon>Pseudonocardiales</taxon>
        <taxon>Pseudonocardiaceae</taxon>
        <taxon>Actinokineospora</taxon>
    </lineage>
</organism>